<protein>
    <submittedName>
        <fullName evidence="12">Nucleolar protein 6</fullName>
    </submittedName>
</protein>
<sequence>MDSGAETYQDSTNLKLRELLKEVQLDYSPANTAIINDVVSSIREAINNIPDGLQVTADVAPGFVRDVGADKVEFKFRKPKSVEVGGSYSFQCIAKPDVNVDLFLRLPKDCFHEKDYLNYRYHAKRFLYLCIIKNHLKLSSLVQDVKWSAFHNEARKPVLVVYPAARLSDNTVFSLKIIPTAPSLFTLSKLNFERTNIRSLSQATPKYNSSILEDMFIEDNADFIKRTFTGCKELREALLLLKVWARKSSLIVHDCLSGFLITVIVAYLASKSGKNRINSSMDPKQILRITLDFIANSKVWDTGLFFQPEGERSISDKDRKTKLQSFPIIICDSFANYNMAFRMSPSGFQELRDEAGLALTCMDKCTDGGFDEIFMTKIDYPAKYDYCIRLNLKDNHDFHVSGFCLDDECWRSYEQKVLCVIDQALRGRTKLIRVIWRNASSEYDFENGLSILDREAMFIGIAIGSMEEAFKQAVIGPSPEDRDKAAEFRKFWGDKATLRWFRDGKIAEVAVWEHEEWEKHLIIKEMTEHVLMRHLSLPKQNIIPIVDQLDFVLCHGNRDPISLSKNLLKAFDDLSKQLRGLDDIPLRISSVQPLDSAFRLTSVFPPSPHPLAHEEGSRIRLEKHTETCIQPLEVMIQLEGSGNWPMDELAMEKTKSAFLLKIAESLHTKRGITCTATEDDVDVFMSGYAFRLKILHERGLSLVKRQGGAQTKRVLSSDKKLFLRGQHSSMINGLRGRYPIYGPVVRLAKRWVSAHLFSNSLTEEAIELLVAHLFLKPLPFRPPCSRITGFLRFLRLLSEYDWNFSPLTIDINGDLTPADVKEINENFMSNRKEYEKNLQNVKPAMFLATAYDKESEAWTGQSPTAADLKRLAAYATSSANFLTNSIMNNQIDSYGWERLFRTPLNNYNAVVLLHRDKLPYPHRLLFPSEVKQGRHVLCGRASKTFQPFLSPGDMKGNLEELKNKLMVNFDPLRYFITNIEREFPDVFKVWYDSFGGDAIGLTCGNKSSKKRGRDDNGEENDLLDALKAVGQLGKGFSTEKNLNSADFWKKRHVTKVRTRRLVYLRGKQFSCILC</sequence>
<dbReference type="GO" id="GO:0034456">
    <property type="term" value="C:UTP-C complex"/>
    <property type="evidence" value="ECO:0007669"/>
    <property type="project" value="TreeGrafter"/>
</dbReference>
<dbReference type="GO" id="GO:0032545">
    <property type="term" value="C:CURI complex"/>
    <property type="evidence" value="ECO:0007669"/>
    <property type="project" value="TreeGrafter"/>
</dbReference>
<evidence type="ECO:0000256" key="2">
    <source>
        <dbReference type="ARBA" id="ARBA00006674"/>
    </source>
</evidence>
<evidence type="ECO:0000259" key="6">
    <source>
        <dbReference type="Pfam" id="PF03813"/>
    </source>
</evidence>
<dbReference type="GO" id="GO:0006364">
    <property type="term" value="P:rRNA processing"/>
    <property type="evidence" value="ECO:0007669"/>
    <property type="project" value="TreeGrafter"/>
</dbReference>
<evidence type="ECO:0000256" key="4">
    <source>
        <dbReference type="ARBA" id="ARBA00023242"/>
    </source>
</evidence>
<dbReference type="GO" id="GO:0003723">
    <property type="term" value="F:RNA binding"/>
    <property type="evidence" value="ECO:0007669"/>
    <property type="project" value="UniProtKB-KW"/>
</dbReference>
<dbReference type="Pfam" id="PF17403">
    <property type="entry name" value="Nrap_D2"/>
    <property type="match status" value="1"/>
</dbReference>
<dbReference type="InterPro" id="IPR035371">
    <property type="entry name" value="Nrap_D6"/>
</dbReference>
<dbReference type="InterPro" id="IPR035369">
    <property type="entry name" value="Nrap_D4"/>
</dbReference>
<dbReference type="Pfam" id="PF17406">
    <property type="entry name" value="Nrap_D5"/>
    <property type="match status" value="1"/>
</dbReference>
<dbReference type="Pfam" id="PF17405">
    <property type="entry name" value="Nrap_D4"/>
    <property type="match status" value="1"/>
</dbReference>
<dbReference type="GO" id="GO:0006409">
    <property type="term" value="P:tRNA export from nucleus"/>
    <property type="evidence" value="ECO:0007669"/>
    <property type="project" value="TreeGrafter"/>
</dbReference>
<comment type="similarity">
    <text evidence="2 5">Belongs to the NRAP family.</text>
</comment>
<evidence type="ECO:0000259" key="11">
    <source>
        <dbReference type="Pfam" id="PF17407"/>
    </source>
</evidence>
<dbReference type="Pfam" id="PF03813">
    <property type="entry name" value="Nrap"/>
    <property type="match status" value="1"/>
</dbReference>
<feature type="domain" description="Nrap protein" evidence="10">
    <location>
        <begin position="738"/>
        <end position="900"/>
    </location>
</feature>
<evidence type="ECO:0000256" key="5">
    <source>
        <dbReference type="RuleBase" id="RU364032"/>
    </source>
</evidence>
<evidence type="ECO:0000256" key="3">
    <source>
        <dbReference type="ARBA" id="ARBA00022884"/>
    </source>
</evidence>
<dbReference type="InterPro" id="IPR035367">
    <property type="entry name" value="Nrap_D2"/>
</dbReference>
<reference evidence="12" key="1">
    <citation type="submission" date="2020-06" db="EMBL/GenBank/DDBJ databases">
        <authorList>
            <person name="Li T."/>
            <person name="Hu X."/>
            <person name="Zhang T."/>
            <person name="Song X."/>
            <person name="Zhang H."/>
            <person name="Dai N."/>
            <person name="Sheng W."/>
            <person name="Hou X."/>
            <person name="Wei L."/>
        </authorList>
    </citation>
    <scope>NUCLEOTIDE SEQUENCE</scope>
    <source>
        <strain evidence="12">3651</strain>
        <tissue evidence="12">Leaf</tissue>
    </source>
</reference>
<dbReference type="PANTHER" id="PTHR17972">
    <property type="entry name" value="NUCLEOLAR RNA-ASSOCIATED PROTEIN"/>
    <property type="match status" value="1"/>
</dbReference>
<feature type="domain" description="Nrap protein" evidence="11">
    <location>
        <begin position="904"/>
        <end position="1012"/>
    </location>
</feature>
<proteinExistence type="inferred from homology"/>
<reference evidence="12" key="2">
    <citation type="journal article" date="2024" name="Plant">
        <title>Genomic evolution and insights into agronomic trait innovations of Sesamum species.</title>
        <authorList>
            <person name="Miao H."/>
            <person name="Wang L."/>
            <person name="Qu L."/>
            <person name="Liu H."/>
            <person name="Sun Y."/>
            <person name="Le M."/>
            <person name="Wang Q."/>
            <person name="Wei S."/>
            <person name="Zheng Y."/>
            <person name="Lin W."/>
            <person name="Duan Y."/>
            <person name="Cao H."/>
            <person name="Xiong S."/>
            <person name="Wang X."/>
            <person name="Wei L."/>
            <person name="Li C."/>
            <person name="Ma Q."/>
            <person name="Ju M."/>
            <person name="Zhao R."/>
            <person name="Li G."/>
            <person name="Mu C."/>
            <person name="Tian Q."/>
            <person name="Mei H."/>
            <person name="Zhang T."/>
            <person name="Gao T."/>
            <person name="Zhang H."/>
        </authorList>
    </citation>
    <scope>NUCLEOTIDE SEQUENCE</scope>
    <source>
        <strain evidence="12">3651</strain>
    </source>
</reference>
<accession>A0AAE1XR95</accession>
<keyword evidence="13" id="KW-1185">Reference proteome</keyword>
<name>A0AAE1XR95_9LAMI</name>
<evidence type="ECO:0000259" key="9">
    <source>
        <dbReference type="Pfam" id="PF17405"/>
    </source>
</evidence>
<dbReference type="InterPro" id="IPR035370">
    <property type="entry name" value="Nrap_D5"/>
</dbReference>
<evidence type="ECO:0000313" key="13">
    <source>
        <dbReference type="Proteomes" id="UP001293254"/>
    </source>
</evidence>
<dbReference type="EMBL" id="JACGWO010000010">
    <property type="protein sequence ID" value="KAK4416575.1"/>
    <property type="molecule type" value="Genomic_DNA"/>
</dbReference>
<dbReference type="GO" id="GO:0032040">
    <property type="term" value="C:small-subunit processome"/>
    <property type="evidence" value="ECO:0007669"/>
    <property type="project" value="TreeGrafter"/>
</dbReference>
<dbReference type="InterPro" id="IPR035082">
    <property type="entry name" value="Nrap_D1"/>
</dbReference>
<evidence type="ECO:0000259" key="8">
    <source>
        <dbReference type="Pfam" id="PF17404"/>
    </source>
</evidence>
<organism evidence="12 13">
    <name type="scientific">Sesamum alatum</name>
    <dbReference type="NCBI Taxonomy" id="300844"/>
    <lineage>
        <taxon>Eukaryota</taxon>
        <taxon>Viridiplantae</taxon>
        <taxon>Streptophyta</taxon>
        <taxon>Embryophyta</taxon>
        <taxon>Tracheophyta</taxon>
        <taxon>Spermatophyta</taxon>
        <taxon>Magnoliopsida</taxon>
        <taxon>eudicotyledons</taxon>
        <taxon>Gunneridae</taxon>
        <taxon>Pentapetalae</taxon>
        <taxon>asterids</taxon>
        <taxon>lamiids</taxon>
        <taxon>Lamiales</taxon>
        <taxon>Pedaliaceae</taxon>
        <taxon>Sesamum</taxon>
    </lineage>
</organism>
<keyword evidence="3 5" id="KW-0694">RNA-binding</keyword>
<dbReference type="InterPro" id="IPR035368">
    <property type="entry name" value="Nrap_D3"/>
</dbReference>
<dbReference type="InterPro" id="IPR005554">
    <property type="entry name" value="NOL6/Upt22"/>
</dbReference>
<feature type="domain" description="Nrap protein" evidence="7">
    <location>
        <begin position="234"/>
        <end position="377"/>
    </location>
</feature>
<dbReference type="Pfam" id="PF17404">
    <property type="entry name" value="Nrap_D3"/>
    <property type="match status" value="1"/>
</dbReference>
<dbReference type="Pfam" id="PF17407">
    <property type="entry name" value="Nrap_D6"/>
    <property type="match status" value="1"/>
</dbReference>
<keyword evidence="4 5" id="KW-0539">Nucleus</keyword>
<gene>
    <name evidence="12" type="ORF">Salat_2483000</name>
</gene>
<feature type="domain" description="Nrap protein" evidence="8">
    <location>
        <begin position="382"/>
        <end position="536"/>
    </location>
</feature>
<dbReference type="AlphaFoldDB" id="A0AAE1XR95"/>
<evidence type="ECO:0000313" key="12">
    <source>
        <dbReference type="EMBL" id="KAK4416575.1"/>
    </source>
</evidence>
<feature type="domain" description="Nrap protein" evidence="9">
    <location>
        <begin position="561"/>
        <end position="712"/>
    </location>
</feature>
<dbReference type="Proteomes" id="UP001293254">
    <property type="component" value="Unassembled WGS sequence"/>
</dbReference>
<evidence type="ECO:0000259" key="10">
    <source>
        <dbReference type="Pfam" id="PF17406"/>
    </source>
</evidence>
<evidence type="ECO:0000256" key="1">
    <source>
        <dbReference type="ARBA" id="ARBA00004604"/>
    </source>
</evidence>
<dbReference type="Gene3D" id="1.10.1410.10">
    <property type="match status" value="1"/>
</dbReference>
<comment type="caution">
    <text evidence="12">The sequence shown here is derived from an EMBL/GenBank/DDBJ whole genome shotgun (WGS) entry which is preliminary data.</text>
</comment>
<evidence type="ECO:0000259" key="7">
    <source>
        <dbReference type="Pfam" id="PF17403"/>
    </source>
</evidence>
<feature type="domain" description="Nrap protein" evidence="6">
    <location>
        <begin position="100"/>
        <end position="228"/>
    </location>
</feature>
<comment type="subcellular location">
    <subcellularLocation>
        <location evidence="1 5">Nucleus</location>
        <location evidence="1 5">Nucleolus</location>
    </subcellularLocation>
</comment>
<dbReference type="PANTHER" id="PTHR17972:SF0">
    <property type="entry name" value="NUCLEOLAR PROTEIN 6"/>
    <property type="match status" value="1"/>
</dbReference>